<comment type="caution">
    <text evidence="2">The sequence shown here is derived from an EMBL/GenBank/DDBJ whole genome shotgun (WGS) entry which is preliminary data.</text>
</comment>
<evidence type="ECO:0000313" key="2">
    <source>
        <dbReference type="EMBL" id="TBU06476.1"/>
    </source>
</evidence>
<dbReference type="EMBL" id="PITI01000443">
    <property type="protein sequence ID" value="TBU06476.1"/>
    <property type="molecule type" value="Genomic_DNA"/>
</dbReference>
<proteinExistence type="predicted"/>
<organism evidence="2 3">
    <name type="scientific">Hamiltosporidium magnivora</name>
    <dbReference type="NCBI Taxonomy" id="148818"/>
    <lineage>
        <taxon>Eukaryota</taxon>
        <taxon>Fungi</taxon>
        <taxon>Fungi incertae sedis</taxon>
        <taxon>Microsporidia</taxon>
        <taxon>Dubosqiidae</taxon>
        <taxon>Hamiltosporidium</taxon>
    </lineage>
</organism>
<reference evidence="2 3" key="1">
    <citation type="submission" date="2017-12" db="EMBL/GenBank/DDBJ databases">
        <authorList>
            <person name="Pombert J.-F."/>
            <person name="Haag K.L."/>
            <person name="Ebert D."/>
        </authorList>
    </citation>
    <scope>NUCLEOTIDE SEQUENCE [LARGE SCALE GENOMIC DNA]</scope>
    <source>
        <strain evidence="2">BE-OM-2</strain>
    </source>
</reference>
<protein>
    <submittedName>
        <fullName evidence="2">Uncharacterized protein</fullName>
    </submittedName>
</protein>
<sequence length="108" mass="13057">MDDFKDLKRFENDNLIGCKERIFKVEEIFPFKIYFCPNNIGVVTLLNKNMKYSFYGVEINKKVKKNFEFIEIENKKYGLPFKCKIIELQENNNEYFTEYIAIILRFGK</sequence>
<evidence type="ECO:0000313" key="3">
    <source>
        <dbReference type="Proteomes" id="UP000291404"/>
    </source>
</evidence>
<accession>A0A4Q9LFQ4</accession>
<gene>
    <name evidence="2" type="ORF">CWI36_0443p0020</name>
    <name evidence="1" type="ORF">CWI36_0471p0030</name>
</gene>
<name>A0A4Q9LFQ4_9MICR</name>
<dbReference type="VEuPathDB" id="MicrosporidiaDB:CWI36_0471p0030"/>
<evidence type="ECO:0000313" key="1">
    <source>
        <dbReference type="EMBL" id="TBU06321.1"/>
    </source>
</evidence>
<dbReference type="EMBL" id="PITI01000471">
    <property type="protein sequence ID" value="TBU06321.1"/>
    <property type="molecule type" value="Genomic_DNA"/>
</dbReference>
<dbReference type="Proteomes" id="UP000291404">
    <property type="component" value="Unassembled WGS sequence"/>
</dbReference>
<dbReference type="AlphaFoldDB" id="A0A4Q9LFQ4"/>
<dbReference type="VEuPathDB" id="MicrosporidiaDB:CWI39_2532p0010"/>
<dbReference type="VEuPathDB" id="MicrosporidiaDB:CWI36_0443p0020"/>
<keyword evidence="3" id="KW-1185">Reference proteome</keyword>